<dbReference type="SFLD" id="SFLDS00029">
    <property type="entry name" value="Radical_SAM"/>
    <property type="match status" value="1"/>
</dbReference>
<keyword evidence="5 6" id="KW-0411">Iron-sulfur</keyword>
<keyword evidence="3 6" id="KW-0479">Metal-binding</keyword>
<dbReference type="InterPro" id="IPR027596">
    <property type="entry name" value="AmmeMemoSam_rS"/>
</dbReference>
<feature type="binding site" evidence="6">
    <location>
        <position position="68"/>
    </location>
    <ligand>
        <name>[4Fe-4S] cluster</name>
        <dbReference type="ChEBI" id="CHEBI:49883"/>
        <note>4Fe-4S-S-AdoMet</note>
    </ligand>
</feature>
<keyword evidence="2 6" id="KW-0949">S-adenosyl-L-methionine</keyword>
<dbReference type="RefSeq" id="WP_128521051.1">
    <property type="nucleotide sequence ID" value="NZ_JALFCT010000073.1"/>
</dbReference>
<evidence type="ECO:0000256" key="2">
    <source>
        <dbReference type="ARBA" id="ARBA00022691"/>
    </source>
</evidence>
<dbReference type="Gene3D" id="3.20.20.70">
    <property type="entry name" value="Aldolase class I"/>
    <property type="match status" value="1"/>
</dbReference>
<dbReference type="SMART" id="SM00729">
    <property type="entry name" value="Elp3"/>
    <property type="match status" value="1"/>
</dbReference>
<dbReference type="EMBL" id="RJQC01000004">
    <property type="protein sequence ID" value="RNM29364.1"/>
    <property type="molecule type" value="Genomic_DNA"/>
</dbReference>
<dbReference type="NCBIfam" id="TIGR04337">
    <property type="entry name" value="AmmeMemoSam_rS"/>
    <property type="match status" value="1"/>
</dbReference>
<organism evidence="8 9">
    <name type="scientific">Absicoccus porci</name>
    <dbReference type="NCBI Taxonomy" id="2486576"/>
    <lineage>
        <taxon>Bacteria</taxon>
        <taxon>Bacillati</taxon>
        <taxon>Bacillota</taxon>
        <taxon>Erysipelotrichia</taxon>
        <taxon>Erysipelotrichales</taxon>
        <taxon>Erysipelotrichaceae</taxon>
        <taxon>Absicoccus</taxon>
    </lineage>
</organism>
<evidence type="ECO:0000256" key="3">
    <source>
        <dbReference type="ARBA" id="ARBA00022723"/>
    </source>
</evidence>
<dbReference type="Pfam" id="PF04055">
    <property type="entry name" value="Radical_SAM"/>
    <property type="match status" value="1"/>
</dbReference>
<dbReference type="PIRSF" id="PIRSF004869">
    <property type="entry name" value="PflX_prd"/>
    <property type="match status" value="1"/>
</dbReference>
<dbReference type="CDD" id="cd01335">
    <property type="entry name" value="Radical_SAM"/>
    <property type="match status" value="1"/>
</dbReference>
<dbReference type="InterPro" id="IPR006638">
    <property type="entry name" value="Elp3/MiaA/NifB-like_rSAM"/>
</dbReference>
<keyword evidence="1" id="KW-0004">4Fe-4S</keyword>
<evidence type="ECO:0000256" key="6">
    <source>
        <dbReference type="PIRSR" id="PIRSR004869-50"/>
    </source>
</evidence>
<feature type="binding site" evidence="6">
    <location>
        <position position="72"/>
    </location>
    <ligand>
        <name>[4Fe-4S] cluster</name>
        <dbReference type="ChEBI" id="CHEBI:49883"/>
        <note>4Fe-4S-S-AdoMet</note>
    </ligand>
</feature>
<dbReference type="Proteomes" id="UP000276568">
    <property type="component" value="Unassembled WGS sequence"/>
</dbReference>
<gene>
    <name evidence="8" type="primary">amrS</name>
    <name evidence="8" type="ORF">EDX97_10220</name>
</gene>
<dbReference type="AlphaFoldDB" id="A0A3N0HXD8"/>
<dbReference type="PROSITE" id="PS51918">
    <property type="entry name" value="RADICAL_SAM"/>
    <property type="match status" value="1"/>
</dbReference>
<dbReference type="InterPro" id="IPR013785">
    <property type="entry name" value="Aldolase_TIM"/>
</dbReference>
<evidence type="ECO:0000256" key="4">
    <source>
        <dbReference type="ARBA" id="ARBA00023004"/>
    </source>
</evidence>
<dbReference type="InterPro" id="IPR016431">
    <property type="entry name" value="Pyrv-formate_lyase-activ_prd"/>
</dbReference>
<comment type="cofactor">
    <cofactor evidence="6">
        <name>[4Fe-4S] cluster</name>
        <dbReference type="ChEBI" id="CHEBI:49883"/>
    </cofactor>
    <text evidence="6">Binds 1 [4Fe-4S] cluster. The cluster is coordinated with 3 cysteines and an exchangeable S-adenosyl-L-methionine.</text>
</comment>
<dbReference type="SUPFAM" id="SSF102114">
    <property type="entry name" value="Radical SAM enzymes"/>
    <property type="match status" value="1"/>
</dbReference>
<dbReference type="InterPro" id="IPR058240">
    <property type="entry name" value="rSAM_sf"/>
</dbReference>
<dbReference type="GO" id="GO:0051539">
    <property type="term" value="F:4 iron, 4 sulfur cluster binding"/>
    <property type="evidence" value="ECO:0007669"/>
    <property type="project" value="UniProtKB-KW"/>
</dbReference>
<reference evidence="8 9" key="1">
    <citation type="submission" date="2018-11" db="EMBL/GenBank/DDBJ databases">
        <title>Clostridium sp. nov., a member of the family Erysipelotrichaceae isolated from pig faeces.</title>
        <authorList>
            <person name="Chang Y.-H."/>
        </authorList>
    </citation>
    <scope>NUCLEOTIDE SEQUENCE [LARGE SCALE GENOMIC DNA]</scope>
    <source>
        <strain evidence="8 9">YH-panp20</strain>
    </source>
</reference>
<dbReference type="GO" id="GO:0003824">
    <property type="term" value="F:catalytic activity"/>
    <property type="evidence" value="ECO:0007669"/>
    <property type="project" value="InterPro"/>
</dbReference>
<dbReference type="InterPro" id="IPR007197">
    <property type="entry name" value="rSAM"/>
</dbReference>
<dbReference type="InterPro" id="IPR034457">
    <property type="entry name" value="Organic_radical-activating"/>
</dbReference>
<dbReference type="GO" id="GO:0046872">
    <property type="term" value="F:metal ion binding"/>
    <property type="evidence" value="ECO:0007669"/>
    <property type="project" value="UniProtKB-KW"/>
</dbReference>
<comment type="caution">
    <text evidence="8">The sequence shown here is derived from an EMBL/GenBank/DDBJ whole genome shotgun (WGS) entry which is preliminary data.</text>
</comment>
<evidence type="ECO:0000256" key="1">
    <source>
        <dbReference type="ARBA" id="ARBA00022485"/>
    </source>
</evidence>
<dbReference type="PANTHER" id="PTHR30352:SF5">
    <property type="entry name" value="PYRUVATE FORMATE-LYASE 1-ACTIVATING ENZYME"/>
    <property type="match status" value="1"/>
</dbReference>
<sequence length="272" mass="30844">MICQTCFRHCQLEEGQIGFCRARKNQSGQIVCCNYGYLTAMAIDPIEKKPLAMFHPGSTILSIGSYGCNLDCPFCQNYTISRQDNAAQATFVLPEQILQIAKNHKEDRMIGVAYTYNEMLCSWEYIRDCAKLIHEAGMLNVLVTNGTASQMVLDAILPYMDAINIDLKSFDAKTYDSILHGNLEQTMAFIERAVQSCHIEITTLVVPGMNDRESEIDAMTQWIASLNPDIPYHLTRYFPRYHMDTPATNISTLYRLKDIAKTHLHHVFLGNV</sequence>
<dbReference type="OrthoDB" id="9778883at2"/>
<keyword evidence="4 6" id="KW-0408">Iron</keyword>
<proteinExistence type="predicted"/>
<feature type="binding site" evidence="6">
    <location>
        <position position="75"/>
    </location>
    <ligand>
        <name>[4Fe-4S] cluster</name>
        <dbReference type="ChEBI" id="CHEBI:49883"/>
        <note>4Fe-4S-S-AdoMet</note>
    </ligand>
</feature>
<evidence type="ECO:0000259" key="7">
    <source>
        <dbReference type="PROSITE" id="PS51918"/>
    </source>
</evidence>
<name>A0A3N0HXD8_9FIRM</name>
<evidence type="ECO:0000313" key="9">
    <source>
        <dbReference type="Proteomes" id="UP000276568"/>
    </source>
</evidence>
<dbReference type="SFLD" id="SFLDG01101">
    <property type="entry name" value="Uncharacterised_Radical_SAM_Su"/>
    <property type="match status" value="1"/>
</dbReference>
<protein>
    <submittedName>
        <fullName evidence="8">AmmeMemoRadiSam system radical SAM enzyme</fullName>
    </submittedName>
</protein>
<evidence type="ECO:0000313" key="8">
    <source>
        <dbReference type="EMBL" id="RNM29364.1"/>
    </source>
</evidence>
<dbReference type="PANTHER" id="PTHR30352">
    <property type="entry name" value="PYRUVATE FORMATE-LYASE-ACTIVATING ENZYME"/>
    <property type="match status" value="1"/>
</dbReference>
<evidence type="ECO:0000256" key="5">
    <source>
        <dbReference type="ARBA" id="ARBA00023014"/>
    </source>
</evidence>
<feature type="domain" description="Radical SAM core" evidence="7">
    <location>
        <begin position="53"/>
        <end position="269"/>
    </location>
</feature>
<accession>A0A3N0HXD8</accession>
<keyword evidence="9" id="KW-1185">Reference proteome</keyword>